<evidence type="ECO:0000256" key="4">
    <source>
        <dbReference type="ARBA" id="ARBA00023136"/>
    </source>
</evidence>
<protein>
    <recommendedName>
        <fullName evidence="9">Kelch repeat protein</fullName>
    </recommendedName>
</protein>
<evidence type="ECO:0000256" key="2">
    <source>
        <dbReference type="ARBA" id="ARBA00022692"/>
    </source>
</evidence>
<dbReference type="PANTHER" id="PTHR15549:SF26">
    <property type="entry name" value="AXIAL BUDDING PATTERN PROTEIN 2-RELATED"/>
    <property type="match status" value="1"/>
</dbReference>
<accession>A0A0D2HL18</accession>
<dbReference type="VEuPathDB" id="FungiDB:Z519_05268"/>
<keyword evidence="2 6" id="KW-0812">Transmembrane</keyword>
<dbReference type="PANTHER" id="PTHR15549">
    <property type="entry name" value="PAIRED IMMUNOGLOBULIN-LIKE TYPE 2 RECEPTOR"/>
    <property type="match status" value="1"/>
</dbReference>
<dbReference type="GO" id="GO:0016020">
    <property type="term" value="C:membrane"/>
    <property type="evidence" value="ECO:0007669"/>
    <property type="project" value="UniProtKB-SubCell"/>
</dbReference>
<dbReference type="GO" id="GO:0071944">
    <property type="term" value="C:cell periphery"/>
    <property type="evidence" value="ECO:0007669"/>
    <property type="project" value="UniProtKB-ARBA"/>
</dbReference>
<name>A0A0D2HL18_CLAB1</name>
<evidence type="ECO:0000256" key="1">
    <source>
        <dbReference type="ARBA" id="ARBA00004167"/>
    </source>
</evidence>
<reference evidence="7" key="1">
    <citation type="submission" date="2015-01" db="EMBL/GenBank/DDBJ databases">
        <title>The Genome Sequence of Cladophialophora bantiana CBS 173.52.</title>
        <authorList>
            <consortium name="The Broad Institute Genomics Platform"/>
            <person name="Cuomo C."/>
            <person name="de Hoog S."/>
            <person name="Gorbushina A."/>
            <person name="Stielow B."/>
            <person name="Teixiera M."/>
            <person name="Abouelleil A."/>
            <person name="Chapman S.B."/>
            <person name="Priest M."/>
            <person name="Young S.K."/>
            <person name="Wortman J."/>
            <person name="Nusbaum C."/>
            <person name="Birren B."/>
        </authorList>
    </citation>
    <scope>NUCLEOTIDE SEQUENCE [LARGE SCALE GENOMIC DNA]</scope>
    <source>
        <strain evidence="7">CBS 173.52</strain>
    </source>
</reference>
<dbReference type="AlphaFoldDB" id="A0A0D2HL18"/>
<organism evidence="7 8">
    <name type="scientific">Cladophialophora bantiana (strain ATCC 10958 / CBS 173.52 / CDC B-1940 / NIH 8579)</name>
    <name type="common">Xylohypha bantiana</name>
    <dbReference type="NCBI Taxonomy" id="1442370"/>
    <lineage>
        <taxon>Eukaryota</taxon>
        <taxon>Fungi</taxon>
        <taxon>Dikarya</taxon>
        <taxon>Ascomycota</taxon>
        <taxon>Pezizomycotina</taxon>
        <taxon>Eurotiomycetes</taxon>
        <taxon>Chaetothyriomycetidae</taxon>
        <taxon>Chaetothyriales</taxon>
        <taxon>Herpotrichiellaceae</taxon>
        <taxon>Cladophialophora</taxon>
    </lineage>
</organism>
<dbReference type="GeneID" id="27698196"/>
<dbReference type="SUPFAM" id="SSF117281">
    <property type="entry name" value="Kelch motif"/>
    <property type="match status" value="1"/>
</dbReference>
<dbReference type="EMBL" id="KN846986">
    <property type="protein sequence ID" value="KIW93953.1"/>
    <property type="molecule type" value="Genomic_DNA"/>
</dbReference>
<feature type="region of interest" description="Disordered" evidence="5">
    <location>
        <begin position="226"/>
        <end position="270"/>
    </location>
</feature>
<sequence>MSAADGSSHNIYVYGGLQAASSDALGDVWILPLPAFHWIPVTTGSAPRSVPACAVVADRYDWPCVQAQSGLGLFDLTHLDWTSTYEAPPEQSSSVTSKSSTTSNLYAIPSQVYNIICGNVGGGATVTAPSAGFATNTALASIFADAVKVSGSSSSTASAATPSIDSSHTASATTSATSNGSTATGSHSSHSHAGAIAGGVVGGVGGLVVIVASLIWVNRTRPYEVDGNERHEAGGSDRHEADGSERHEADGQRTAQPAGLLPQELQAPLQ</sequence>
<dbReference type="Proteomes" id="UP000053789">
    <property type="component" value="Unassembled WGS sequence"/>
</dbReference>
<dbReference type="OrthoDB" id="4144354at2759"/>
<keyword evidence="8" id="KW-1185">Reference proteome</keyword>
<evidence type="ECO:0000313" key="8">
    <source>
        <dbReference type="Proteomes" id="UP000053789"/>
    </source>
</evidence>
<feature type="compositionally biased region" description="Basic and acidic residues" evidence="5">
    <location>
        <begin position="226"/>
        <end position="251"/>
    </location>
</feature>
<keyword evidence="3 6" id="KW-1133">Transmembrane helix</keyword>
<evidence type="ECO:0000256" key="3">
    <source>
        <dbReference type="ARBA" id="ARBA00022989"/>
    </source>
</evidence>
<dbReference type="Gene3D" id="2.120.10.80">
    <property type="entry name" value="Kelch-type beta propeller"/>
    <property type="match status" value="1"/>
</dbReference>
<dbReference type="HOGENOM" id="CLU_1030599_0_0_1"/>
<comment type="subcellular location">
    <subcellularLocation>
        <location evidence="1">Membrane</location>
        <topology evidence="1">Single-pass membrane protein</topology>
    </subcellularLocation>
</comment>
<evidence type="ECO:0008006" key="9">
    <source>
        <dbReference type="Google" id="ProtNLM"/>
    </source>
</evidence>
<evidence type="ECO:0000256" key="6">
    <source>
        <dbReference type="SAM" id="Phobius"/>
    </source>
</evidence>
<dbReference type="InterPro" id="IPR051694">
    <property type="entry name" value="Immunoregulatory_rcpt-like"/>
</dbReference>
<proteinExistence type="predicted"/>
<evidence type="ECO:0000256" key="5">
    <source>
        <dbReference type="SAM" id="MobiDB-lite"/>
    </source>
</evidence>
<keyword evidence="4 6" id="KW-0472">Membrane</keyword>
<dbReference type="RefSeq" id="XP_016620622.1">
    <property type="nucleotide sequence ID" value="XM_016763009.1"/>
</dbReference>
<gene>
    <name evidence="7" type="ORF">Z519_05268</name>
</gene>
<dbReference type="InterPro" id="IPR015915">
    <property type="entry name" value="Kelch-typ_b-propeller"/>
</dbReference>
<feature type="transmembrane region" description="Helical" evidence="6">
    <location>
        <begin position="195"/>
        <end position="217"/>
    </location>
</feature>
<feature type="region of interest" description="Disordered" evidence="5">
    <location>
        <begin position="154"/>
        <end position="191"/>
    </location>
</feature>
<evidence type="ECO:0000313" key="7">
    <source>
        <dbReference type="EMBL" id="KIW93953.1"/>
    </source>
</evidence>